<dbReference type="EMBL" id="JAAIUW010000013">
    <property type="protein sequence ID" value="KAF7803949.1"/>
    <property type="molecule type" value="Genomic_DNA"/>
</dbReference>
<feature type="region of interest" description="Disordered" evidence="2">
    <location>
        <begin position="65"/>
        <end position="99"/>
    </location>
</feature>
<accession>A0A834SI35</accession>
<gene>
    <name evidence="5" type="ORF">G2W53_043060</name>
</gene>
<feature type="compositionally biased region" description="Pro residues" evidence="2">
    <location>
        <begin position="76"/>
        <end position="93"/>
    </location>
</feature>
<evidence type="ECO:0000256" key="1">
    <source>
        <dbReference type="SAM" id="Coils"/>
    </source>
</evidence>
<dbReference type="PANTHER" id="PTHR21450:SF21">
    <property type="entry name" value="REDUCTASE SUBUNIT C, PUTATIVE (DUF630 AND DUF632)-RELATED"/>
    <property type="match status" value="1"/>
</dbReference>
<dbReference type="Pfam" id="PF04783">
    <property type="entry name" value="DUF630"/>
    <property type="match status" value="1"/>
</dbReference>
<keyword evidence="1" id="KW-0175">Coiled coil</keyword>
<organism evidence="5 6">
    <name type="scientific">Senna tora</name>
    <dbReference type="NCBI Taxonomy" id="362788"/>
    <lineage>
        <taxon>Eukaryota</taxon>
        <taxon>Viridiplantae</taxon>
        <taxon>Streptophyta</taxon>
        <taxon>Embryophyta</taxon>
        <taxon>Tracheophyta</taxon>
        <taxon>Spermatophyta</taxon>
        <taxon>Magnoliopsida</taxon>
        <taxon>eudicotyledons</taxon>
        <taxon>Gunneridae</taxon>
        <taxon>Pentapetalae</taxon>
        <taxon>rosids</taxon>
        <taxon>fabids</taxon>
        <taxon>Fabales</taxon>
        <taxon>Fabaceae</taxon>
        <taxon>Caesalpinioideae</taxon>
        <taxon>Cassia clade</taxon>
        <taxon>Senna</taxon>
    </lineage>
</organism>
<feature type="domain" description="DUF630" evidence="4">
    <location>
        <begin position="1"/>
        <end position="59"/>
    </location>
</feature>
<evidence type="ECO:0000313" key="5">
    <source>
        <dbReference type="EMBL" id="KAF7803949.1"/>
    </source>
</evidence>
<reference evidence="5" key="1">
    <citation type="submission" date="2020-09" db="EMBL/GenBank/DDBJ databases">
        <title>Genome-Enabled Discovery of Anthraquinone Biosynthesis in Senna tora.</title>
        <authorList>
            <person name="Kang S.-H."/>
            <person name="Pandey R.P."/>
            <person name="Lee C.-M."/>
            <person name="Sim J.-S."/>
            <person name="Jeong J.-T."/>
            <person name="Choi B.-S."/>
            <person name="Jung M."/>
            <person name="Ginzburg D."/>
            <person name="Zhao K."/>
            <person name="Won S.Y."/>
            <person name="Oh T.-J."/>
            <person name="Yu Y."/>
            <person name="Kim N.-H."/>
            <person name="Lee O.R."/>
            <person name="Lee T.-H."/>
            <person name="Bashyal P."/>
            <person name="Kim T.-S."/>
            <person name="Lee W.-H."/>
            <person name="Kawkins C."/>
            <person name="Kim C.-K."/>
            <person name="Kim J.S."/>
            <person name="Ahn B.O."/>
            <person name="Rhee S.Y."/>
            <person name="Sohng J.K."/>
        </authorList>
    </citation>
    <scope>NUCLEOTIDE SEQUENCE</scope>
    <source>
        <tissue evidence="5">Leaf</tissue>
    </source>
</reference>
<evidence type="ECO:0000259" key="4">
    <source>
        <dbReference type="Pfam" id="PF04783"/>
    </source>
</evidence>
<dbReference type="AlphaFoldDB" id="A0A834SI35"/>
<evidence type="ECO:0000313" key="6">
    <source>
        <dbReference type="Proteomes" id="UP000634136"/>
    </source>
</evidence>
<dbReference type="PANTHER" id="PTHR21450">
    <property type="entry name" value="PROTEIN ALTERED PHOSPHATE STARVATION RESPONSE 1"/>
    <property type="match status" value="1"/>
</dbReference>
<evidence type="ECO:0000256" key="2">
    <source>
        <dbReference type="SAM" id="MobiDB-lite"/>
    </source>
</evidence>
<dbReference type="InterPro" id="IPR006868">
    <property type="entry name" value="DUF630"/>
</dbReference>
<keyword evidence="6" id="KW-1185">Reference proteome</keyword>
<evidence type="ECO:0000259" key="3">
    <source>
        <dbReference type="Pfam" id="PF04782"/>
    </source>
</evidence>
<protein>
    <submittedName>
        <fullName evidence="5">Nitrate regulatory gene2 protein</fullName>
    </submittedName>
</protein>
<dbReference type="InterPro" id="IPR006867">
    <property type="entry name" value="DUF632"/>
</dbReference>
<dbReference type="OrthoDB" id="1919226at2759"/>
<sequence>MGCVLSSMDEEEKVRICKERKRLMKQLVDIRGEFSDSQLAYLMALRNTGATLRQFTESESLELDNYSDGVGLAGPSSPPLPLPPSPPPPPPLSPDKATGKVTQYESLEDVNNVDTLNPPFDYIFGPSLPYQRGLEIVEQEPVEEENWAETNTEFLDEDSEAEAVASGDVNSLSKKQDCREPVDDSRALSLCTKESMNMSMVVGRRSKSLESIVRELDECFLKASAGRKEIAVLIDISGGDTIPQQNSGHQKTKRSDSAKVFSVLSWSRHSKSSHYARDAAELSGPTEPCRPGAHCATLKKLYAAEKRLSKLLKEEEITKVEYERKSLLLQKQEDDNIEPIKIEKTRSSVENLESTVVSLRQSISETTSSILRLIDEELYPQLVALTSGLTQMWRTMYECHQAQTIISQQLNHLSGNQSTIENSEHHHQATRQLEAQVTYWYKSFCKLVKSQREYVRNLSKWMQLTDCLMDGHERSICAPMIRSISEQWELGLDKLPDKEASEAIKNLLSSIQCISVQQAEEYNLLKKVEKLDRKLQKELNSLEEMEQKMDWSSDAGDIPVNMSPNHPLSLKRAKTEALKKQMESEKAKYLNCVQVSQVMTLTNLKTRLPQVFHALMAFSNAYFQAIGIHSQVKPPECSDTAS</sequence>
<name>A0A834SI35_9FABA</name>
<proteinExistence type="predicted"/>
<comment type="caution">
    <text evidence="5">The sequence shown here is derived from an EMBL/GenBank/DDBJ whole genome shotgun (WGS) entry which is preliminary data.</text>
</comment>
<dbReference type="Proteomes" id="UP000634136">
    <property type="component" value="Unassembled WGS sequence"/>
</dbReference>
<feature type="domain" description="DUF632" evidence="3">
    <location>
        <begin position="209"/>
        <end position="512"/>
    </location>
</feature>
<feature type="coiled-coil region" evidence="1">
    <location>
        <begin position="305"/>
        <end position="362"/>
    </location>
</feature>
<dbReference type="Pfam" id="PF04782">
    <property type="entry name" value="DUF632"/>
    <property type="match status" value="1"/>
</dbReference>
<feature type="region of interest" description="Disordered" evidence="2">
    <location>
        <begin position="159"/>
        <end position="179"/>
    </location>
</feature>